<name>A0ACC2ILI4_9PLEO</name>
<accession>A0ACC2ILI4</accession>
<evidence type="ECO:0000313" key="1">
    <source>
        <dbReference type="EMBL" id="KAJ8116045.1"/>
    </source>
</evidence>
<protein>
    <submittedName>
        <fullName evidence="1">Uncharacterized protein</fullName>
    </submittedName>
</protein>
<keyword evidence="2" id="KW-1185">Reference proteome</keyword>
<gene>
    <name evidence="1" type="ORF">OPT61_g2450</name>
</gene>
<organism evidence="1 2">
    <name type="scientific">Boeremia exigua</name>
    <dbReference type="NCBI Taxonomy" id="749465"/>
    <lineage>
        <taxon>Eukaryota</taxon>
        <taxon>Fungi</taxon>
        <taxon>Dikarya</taxon>
        <taxon>Ascomycota</taxon>
        <taxon>Pezizomycotina</taxon>
        <taxon>Dothideomycetes</taxon>
        <taxon>Pleosporomycetidae</taxon>
        <taxon>Pleosporales</taxon>
        <taxon>Pleosporineae</taxon>
        <taxon>Didymellaceae</taxon>
        <taxon>Boeremia</taxon>
    </lineage>
</organism>
<dbReference type="Proteomes" id="UP001153331">
    <property type="component" value="Unassembled WGS sequence"/>
</dbReference>
<dbReference type="EMBL" id="JAPHNI010000111">
    <property type="protein sequence ID" value="KAJ8116045.1"/>
    <property type="molecule type" value="Genomic_DNA"/>
</dbReference>
<comment type="caution">
    <text evidence="1">The sequence shown here is derived from an EMBL/GenBank/DDBJ whole genome shotgun (WGS) entry which is preliminary data.</text>
</comment>
<proteinExistence type="predicted"/>
<reference evidence="1" key="1">
    <citation type="submission" date="2022-11" db="EMBL/GenBank/DDBJ databases">
        <title>Genome Sequence of Boeremia exigua.</title>
        <authorList>
            <person name="Buettner E."/>
        </authorList>
    </citation>
    <scope>NUCLEOTIDE SEQUENCE</scope>
    <source>
        <strain evidence="1">CU02</strain>
    </source>
</reference>
<evidence type="ECO:0000313" key="2">
    <source>
        <dbReference type="Proteomes" id="UP001153331"/>
    </source>
</evidence>
<sequence>MTERKTFRWLTDTCKRIFVDRGQRGAIVSWPWQLSFDSGLCESVKLRDDATSASAMYIRILLYGRFELPPMVDLEDFYMDTNELPPKSSHSEKLLFGKPLGSAAQGGFGVGFGRLETFVCARGEWRRREHWFNTSDPAMIKYCLGCSTFTSANKSMMEPKYKNFCQQRSGKLQSLSVADVDLRPAVASQRILPPHWTVDLINALALRDGLAGSGPTFDGEEAVDAISAQAKELTETATVRSSCRACGAVEHQRPGICEDTRTRCTLVGQVLELTVSHRRLVCLSAKEVDEGPKARYQNAQTPKMSTTPQASRYKMKALDNTASPPCHTRPGCRLKLTRSLRASAAEVDHLQRLCHSQSPSSTDASSRRRHTHVSYSPLRLHQQDRRRNALRHWFFGFMGFRVLLMLRVVDAGYLNTEDDTNFTTDLPGLFYGGTLEHWNSSRKLFFIYLLVMMPAAAYPWPIHEGHMSLENSPPRLTIQVLAPPPINAPQTCRWSIRTEPQSVRSVDRVRISSTRSSDCSNGVWPETTALIIHTSCVDRANIKYVHRIRRGSGGQLEETKVIFRFKSRTPAAAEYIQASIIGHGLRAPAYYADACSLGPLRASIGADWLKCRSDRQALRSRKPHRSTSRPPSPAAYAITRRDGQESQVSHHHGAPHIDGHDWLLPDNAAAARAPATEHAQIRPDRHGGTARAWQASRQIRERQIRDPYRTPNVGRYHIIEDIEGYKMKPTLEAVHSVLRLAKGLTVASYNANMDSRKNSEKSQDEHFENAPFPRSSSPHHTPASSHEGKVVKEEGADSKGGLLGTFQKMGNLPEWNVPGFGRLRGKALNNGIAWASWLAFLMFGYDQGVMSGLLTLNDFQRHFPLMTPLSRANDICWFDVPDNTVRNEQMCTGDSNTQAAAVALYQVGCFLGAVLVLFYGEVWGRKSSTFWGSFIMIVGTIFQVAAGGTNGGDAGAYAILIVGRIVGGIGNGMVTSTIPTWQSECAKPEQRGRLIITSGAIITAGIMISYWVGYGFYFLPAGAGYSSVRWRFPVMFQSFFTIIVMYMLLYLPDSPRWLVMRGREEEARELLARLSDEDVNSETVGLELSNINEALAAQSALGEFKMRELLTNGPSQNLRRTLLGIFGQLFQQISGINLITYYATFVFENSLGFGPDMSRLLAALNGTEYFLAALIAIPLIERVGRRRLMLFGAFGQMVSMIILSGSSSTAVIDELGAPRLNTLYGVLATVFLFGFNTFFAIGWLGMAWLYPAEITNLRIRIQANALSTCSNWLSNFLIVMITPICFANLQYNTYTMFAVFNAALLPTVYFFFPEPKGRSLEELDVIFAKAHAEGVSPVKMAKNMPKLEGRDLDLEIARYWGEDVEQMRRRSITSMQERERRRSSMGARV</sequence>